<dbReference type="Proteomes" id="UP000002663">
    <property type="component" value="Chromosome"/>
</dbReference>
<dbReference type="KEGG" id="thl:TEH_07160"/>
<sequence>MMKKIAERVVSMQKTKKEKKRLTPNKTSEDALDLIFNEIKGIIDDDATVNNYQFFLTTIAELLEHVKNTPWPDKASDFIQEFYYPYNEISAVNRYMLFREPYRMYCKMTRAYYVLTNPLGKKVFQQLLEWYPFAEGKQILSTWPDNYLISQFRPTKLENRVYFEDIRTQKKYPIVVDEKEQENFFSNLPSLFITMLVPAKDGYILDILLANELFDLISPTIIEQMDKLQWEKYLMHWFRKNLLELVTKLYSSCNDRPTPEFYSAHQLKGETNEHFANRLIDQDNSLRRFPQRQLLSEFFIKIIHTFPRLFAAQVNVMPLLEAVKLLFDDIDLNAELQLQKHPIDFWLYLILTTLPEEAAKFKNYRL</sequence>
<evidence type="ECO:0000313" key="1">
    <source>
        <dbReference type="EMBL" id="BAK94043.1"/>
    </source>
</evidence>
<accession>A0AAN1SFF7</accession>
<evidence type="ECO:0000313" key="2">
    <source>
        <dbReference type="Proteomes" id="UP000002663"/>
    </source>
</evidence>
<proteinExistence type="predicted"/>
<gene>
    <name evidence="1" type="ordered locus">TEH_07160</name>
</gene>
<dbReference type="EMBL" id="AP012046">
    <property type="protein sequence ID" value="BAK94043.1"/>
    <property type="molecule type" value="Genomic_DNA"/>
</dbReference>
<protein>
    <submittedName>
        <fullName evidence="1">Uncharacterized protein</fullName>
    </submittedName>
</protein>
<name>A0AAN1SFF7_TETHN</name>
<dbReference type="AlphaFoldDB" id="A0AAN1SFF7"/>
<organism evidence="1 2">
    <name type="scientific">Tetragenococcus halophilus (strain DSM 20338 / JCM 20259 / NCIMB 9735 / NBRC 12172)</name>
    <name type="common">Pediococcus halophilus</name>
    <dbReference type="NCBI Taxonomy" id="945021"/>
    <lineage>
        <taxon>Bacteria</taxon>
        <taxon>Bacillati</taxon>
        <taxon>Bacillota</taxon>
        <taxon>Bacilli</taxon>
        <taxon>Lactobacillales</taxon>
        <taxon>Enterococcaceae</taxon>
        <taxon>Tetragenococcus</taxon>
    </lineage>
</organism>
<reference evidence="1 2" key="1">
    <citation type="submission" date="2011-01" db="EMBL/GenBank/DDBJ databases">
        <title>Whole genome sequence of Tetragenococcus halophilus NBRC 12172.</title>
        <authorList>
            <person name="Nakazawa H."/>
            <person name="Omata S."/>
            <person name="Koga C."/>
            <person name="Watanabe Y."/>
            <person name="Katano Y."/>
            <person name="Ito N."/>
            <person name="Tsukatani N."/>
            <person name="Ankai A."/>
            <person name="Oguchi A."/>
            <person name="Fukui S."/>
            <person name="Yashiro I."/>
            <person name="Kamata S."/>
            <person name="Hashimoto Y."/>
            <person name="Yamazaki J."/>
            <person name="Taguchi H."/>
            <person name="Tanaka A."/>
            <person name="Koyama T."/>
            <person name="Ichige A."/>
            <person name="Hanya Y."/>
            <person name="Tanikawa S."/>
            <person name="Yamazaki S."/>
            <person name="Fujita N."/>
        </authorList>
    </citation>
    <scope>NUCLEOTIDE SEQUENCE [LARGE SCALE GENOMIC DNA]</scope>
    <source>
        <strain evidence="2">DSM 20338 / JCM 20259 / NCIMB 9735 / NBRC 12172</strain>
    </source>
</reference>